<dbReference type="InterPro" id="IPR014284">
    <property type="entry name" value="RNA_pol_sigma-70_dom"/>
</dbReference>
<reference evidence="2" key="1">
    <citation type="submission" date="2022-07" db="EMBL/GenBank/DDBJ databases">
        <title>Tahibacter sp., a new gammaproteobacterium isolated from the silt sample collected at pig farm.</title>
        <authorList>
            <person name="Chen H."/>
        </authorList>
    </citation>
    <scope>NUCLEOTIDE SEQUENCE</scope>
    <source>
        <strain evidence="2">P2K</strain>
    </source>
</reference>
<dbReference type="Gene3D" id="1.10.10.10">
    <property type="entry name" value="Winged helix-like DNA-binding domain superfamily/Winged helix DNA-binding domain"/>
    <property type="match status" value="1"/>
</dbReference>
<evidence type="ECO:0000259" key="1">
    <source>
        <dbReference type="Pfam" id="PF07638"/>
    </source>
</evidence>
<dbReference type="EMBL" id="JANFQO010000002">
    <property type="protein sequence ID" value="MCQ4163526.1"/>
    <property type="molecule type" value="Genomic_DNA"/>
</dbReference>
<sequence length="174" mass="19494">MQHVVDARGLDDLVDGLYLQLRALARSERRRGGAPDTLHTTALVNELYLKLADAERLRFGEARQFFSYAAKAMRHILLDRAKLQMRLKREDRRLRVALTDPDVEALTVDPAQALELDAALDGLLLHDPRAADVVELHYFAGLGLDQVAALLGVAPRTVARDWRFASAFLKARLT</sequence>
<dbReference type="InterPro" id="IPR036388">
    <property type="entry name" value="WH-like_DNA-bd_sf"/>
</dbReference>
<dbReference type="InterPro" id="IPR053812">
    <property type="entry name" value="HTH_Sigma70_ECF-like"/>
</dbReference>
<dbReference type="SUPFAM" id="SSF88659">
    <property type="entry name" value="Sigma3 and sigma4 domains of RNA polymerase sigma factors"/>
    <property type="match status" value="1"/>
</dbReference>
<proteinExistence type="predicted"/>
<organism evidence="2 3">
    <name type="scientific">Tahibacter harae</name>
    <dbReference type="NCBI Taxonomy" id="2963937"/>
    <lineage>
        <taxon>Bacteria</taxon>
        <taxon>Pseudomonadati</taxon>
        <taxon>Pseudomonadota</taxon>
        <taxon>Gammaproteobacteria</taxon>
        <taxon>Lysobacterales</taxon>
        <taxon>Rhodanobacteraceae</taxon>
        <taxon>Tahibacter</taxon>
    </lineage>
</organism>
<gene>
    <name evidence="2" type="ORF">NM961_02265</name>
</gene>
<protein>
    <submittedName>
        <fullName evidence="2">ECF-type sigma factor</fullName>
    </submittedName>
</protein>
<dbReference type="InterPro" id="IPR013324">
    <property type="entry name" value="RNA_pol_sigma_r3/r4-like"/>
</dbReference>
<dbReference type="InterPro" id="IPR011517">
    <property type="entry name" value="RNA_pol_sigma70_ECF-like"/>
</dbReference>
<dbReference type="Pfam" id="PF07638">
    <property type="entry name" value="Sigma70_ECF"/>
    <property type="match status" value="1"/>
</dbReference>
<dbReference type="RefSeq" id="WP_255910787.1">
    <property type="nucleotide sequence ID" value="NZ_JANFQO010000002.1"/>
</dbReference>
<evidence type="ECO:0000313" key="3">
    <source>
        <dbReference type="Proteomes" id="UP001165498"/>
    </source>
</evidence>
<feature type="domain" description="RNA polymerase sigma-70 ECF-like HTH" evidence="1">
    <location>
        <begin position="6"/>
        <end position="172"/>
    </location>
</feature>
<comment type="caution">
    <text evidence="2">The sequence shown here is derived from an EMBL/GenBank/DDBJ whole genome shotgun (WGS) entry which is preliminary data.</text>
</comment>
<evidence type="ECO:0000313" key="2">
    <source>
        <dbReference type="EMBL" id="MCQ4163526.1"/>
    </source>
</evidence>
<dbReference type="Proteomes" id="UP001165498">
    <property type="component" value="Unassembled WGS sequence"/>
</dbReference>
<keyword evidence="3" id="KW-1185">Reference proteome</keyword>
<name>A0ABT1QLX0_9GAMM</name>
<dbReference type="NCBIfam" id="TIGR02937">
    <property type="entry name" value="sigma70-ECF"/>
    <property type="match status" value="1"/>
</dbReference>
<dbReference type="NCBIfam" id="TIGR02999">
    <property type="entry name" value="Sig-70_X6"/>
    <property type="match status" value="1"/>
</dbReference>
<accession>A0ABT1QLX0</accession>